<feature type="compositionally biased region" description="Basic and acidic residues" evidence="3">
    <location>
        <begin position="175"/>
        <end position="202"/>
    </location>
</feature>
<dbReference type="PANTHER" id="PTHR33346">
    <property type="entry name" value="DEHYDRIN XERO 2-RELATED"/>
    <property type="match status" value="1"/>
</dbReference>
<organism evidence="4 5">
    <name type="scientific">Hibiscus sabdariffa</name>
    <name type="common">roselle</name>
    <dbReference type="NCBI Taxonomy" id="183260"/>
    <lineage>
        <taxon>Eukaryota</taxon>
        <taxon>Viridiplantae</taxon>
        <taxon>Streptophyta</taxon>
        <taxon>Embryophyta</taxon>
        <taxon>Tracheophyta</taxon>
        <taxon>Spermatophyta</taxon>
        <taxon>Magnoliopsida</taxon>
        <taxon>eudicotyledons</taxon>
        <taxon>Gunneridae</taxon>
        <taxon>Pentapetalae</taxon>
        <taxon>rosids</taxon>
        <taxon>malvids</taxon>
        <taxon>Malvales</taxon>
        <taxon>Malvaceae</taxon>
        <taxon>Malvoideae</taxon>
        <taxon>Hibiscus</taxon>
    </lineage>
</organism>
<evidence type="ECO:0000313" key="4">
    <source>
        <dbReference type="EMBL" id="KAK8997032.1"/>
    </source>
</evidence>
<dbReference type="InterPro" id="IPR030513">
    <property type="entry name" value="Dehydrin_CS"/>
</dbReference>
<dbReference type="PROSITE" id="PS00315">
    <property type="entry name" value="DEHYDRIN_1"/>
    <property type="match status" value="1"/>
</dbReference>
<dbReference type="PROSITE" id="PS00823">
    <property type="entry name" value="DEHYDRIN_2"/>
    <property type="match status" value="1"/>
</dbReference>
<sequence length="202" mass="22418">MAEEHTNKVAQFESNVGGDNEAVESKDRGMFDFLGKKEEEQPKPQQEAIATEFEKVKIDESNSKAEDGHEEGEKQHSLLEKLHRSDSSSSSSSDEEEGEGGEKKKKKKNKDKKEKIEEKIGGDKKADDSDTAVPVEKSDEQPEKKGFIDKIKEKLPGVSAPSPPPTPAAVPADKVAVEHHEEESKEKKGFLEKIKEKLPLQN</sequence>
<evidence type="ECO:0000313" key="5">
    <source>
        <dbReference type="Proteomes" id="UP001396334"/>
    </source>
</evidence>
<reference evidence="4 5" key="1">
    <citation type="journal article" date="2024" name="G3 (Bethesda)">
        <title>Genome assembly of Hibiscus sabdariffa L. provides insights into metabolisms of medicinal natural products.</title>
        <authorList>
            <person name="Kim T."/>
        </authorList>
    </citation>
    <scope>NUCLEOTIDE SEQUENCE [LARGE SCALE GENOMIC DNA]</scope>
    <source>
        <strain evidence="4">TK-2024</strain>
        <tissue evidence="4">Old leaves</tissue>
    </source>
</reference>
<comment type="caution">
    <text evidence="4">The sequence shown here is derived from an EMBL/GenBank/DDBJ whole genome shotgun (WGS) entry which is preliminary data.</text>
</comment>
<comment type="similarity">
    <text evidence="1 2">Belongs to the plant dehydrin family.</text>
</comment>
<evidence type="ECO:0008006" key="6">
    <source>
        <dbReference type="Google" id="ProtNLM"/>
    </source>
</evidence>
<feature type="compositionally biased region" description="Basic and acidic residues" evidence="3">
    <location>
        <begin position="136"/>
        <end position="155"/>
    </location>
</feature>
<dbReference type="Pfam" id="PF00257">
    <property type="entry name" value="Dehydrin"/>
    <property type="match status" value="1"/>
</dbReference>
<feature type="region of interest" description="Disordered" evidence="3">
    <location>
        <begin position="1"/>
        <end position="202"/>
    </location>
</feature>
<evidence type="ECO:0000256" key="1">
    <source>
        <dbReference type="ARBA" id="ARBA00008403"/>
    </source>
</evidence>
<feature type="compositionally biased region" description="Basic and acidic residues" evidence="3">
    <location>
        <begin position="111"/>
        <end position="128"/>
    </location>
</feature>
<evidence type="ECO:0000256" key="3">
    <source>
        <dbReference type="SAM" id="MobiDB-lite"/>
    </source>
</evidence>
<evidence type="ECO:0000256" key="2">
    <source>
        <dbReference type="RuleBase" id="RU003995"/>
    </source>
</evidence>
<dbReference type="PANTHER" id="PTHR33346:SF2">
    <property type="entry name" value="DEHYDRIN ERD14"/>
    <property type="match status" value="1"/>
</dbReference>
<accession>A0ABR2Q8P7</accession>
<dbReference type="Proteomes" id="UP001396334">
    <property type="component" value="Unassembled WGS sequence"/>
</dbReference>
<gene>
    <name evidence="4" type="ORF">V6N11_020524</name>
</gene>
<proteinExistence type="inferred from homology"/>
<feature type="compositionally biased region" description="Basic and acidic residues" evidence="3">
    <location>
        <begin position="52"/>
        <end position="86"/>
    </location>
</feature>
<keyword evidence="5" id="KW-1185">Reference proteome</keyword>
<name>A0ABR2Q8P7_9ROSI</name>
<protein>
    <recommendedName>
        <fullName evidence="6">Dehydrin</fullName>
    </recommendedName>
</protein>
<dbReference type="InterPro" id="IPR000167">
    <property type="entry name" value="Dehydrin"/>
</dbReference>
<feature type="compositionally biased region" description="Basic and acidic residues" evidence="3">
    <location>
        <begin position="23"/>
        <end position="42"/>
    </location>
</feature>
<dbReference type="EMBL" id="JBBPBN010000043">
    <property type="protein sequence ID" value="KAK8997032.1"/>
    <property type="molecule type" value="Genomic_DNA"/>
</dbReference>